<feature type="chain" id="PRO_5025328187" evidence="2">
    <location>
        <begin position="24"/>
        <end position="205"/>
    </location>
</feature>
<name>A0A6A6I4T4_9PLEO</name>
<feature type="compositionally biased region" description="Low complexity" evidence="1">
    <location>
        <begin position="140"/>
        <end position="169"/>
    </location>
</feature>
<evidence type="ECO:0000256" key="1">
    <source>
        <dbReference type="SAM" id="MobiDB-lite"/>
    </source>
</evidence>
<dbReference type="EMBL" id="ML987200">
    <property type="protein sequence ID" value="KAF2245361.1"/>
    <property type="molecule type" value="Genomic_DNA"/>
</dbReference>
<gene>
    <name evidence="3" type="ORF">BU26DRAFT_567953</name>
</gene>
<accession>A0A6A6I4T4</accession>
<evidence type="ECO:0000256" key="2">
    <source>
        <dbReference type="SAM" id="SignalP"/>
    </source>
</evidence>
<protein>
    <submittedName>
        <fullName evidence="3">Uncharacterized protein</fullName>
    </submittedName>
</protein>
<dbReference type="GeneID" id="54587049"/>
<keyword evidence="2" id="KW-0732">Signal</keyword>
<evidence type="ECO:0000313" key="3">
    <source>
        <dbReference type="EMBL" id="KAF2245361.1"/>
    </source>
</evidence>
<evidence type="ECO:0000313" key="4">
    <source>
        <dbReference type="Proteomes" id="UP000800094"/>
    </source>
</evidence>
<feature type="region of interest" description="Disordered" evidence="1">
    <location>
        <begin position="81"/>
        <end position="113"/>
    </location>
</feature>
<dbReference type="RefSeq" id="XP_033680365.1">
    <property type="nucleotide sequence ID" value="XM_033833719.1"/>
</dbReference>
<dbReference type="Proteomes" id="UP000800094">
    <property type="component" value="Unassembled WGS sequence"/>
</dbReference>
<dbReference type="AlphaFoldDB" id="A0A6A6I4T4"/>
<feature type="signal peptide" evidence="2">
    <location>
        <begin position="1"/>
        <end position="23"/>
    </location>
</feature>
<sequence length="205" mass="19657">MSILKTLLLTAFALAQTINAAGAADPPVETPACTGIPCGTLCCTPGAELCGADMKCAPAPATTSGGSPGATSIEGTLTIQTSTPVSSAATEPVSTATETTTGESTPSASITVTVPQTHTLVSTVHMNSTTVTETVTKMSTTSGAASGATSSGSGSGSGSNSASASSTSAPNAGDSVRFGGGMGSLAAAAVLLAMGAVLARFEYEI</sequence>
<keyword evidence="4" id="KW-1185">Reference proteome</keyword>
<proteinExistence type="predicted"/>
<organism evidence="3 4">
    <name type="scientific">Trematosphaeria pertusa</name>
    <dbReference type="NCBI Taxonomy" id="390896"/>
    <lineage>
        <taxon>Eukaryota</taxon>
        <taxon>Fungi</taxon>
        <taxon>Dikarya</taxon>
        <taxon>Ascomycota</taxon>
        <taxon>Pezizomycotina</taxon>
        <taxon>Dothideomycetes</taxon>
        <taxon>Pleosporomycetidae</taxon>
        <taxon>Pleosporales</taxon>
        <taxon>Massarineae</taxon>
        <taxon>Trematosphaeriaceae</taxon>
        <taxon>Trematosphaeria</taxon>
    </lineage>
</organism>
<feature type="compositionally biased region" description="Low complexity" evidence="1">
    <location>
        <begin position="85"/>
        <end position="109"/>
    </location>
</feature>
<reference evidence="3" key="1">
    <citation type="journal article" date="2020" name="Stud. Mycol.">
        <title>101 Dothideomycetes genomes: a test case for predicting lifestyles and emergence of pathogens.</title>
        <authorList>
            <person name="Haridas S."/>
            <person name="Albert R."/>
            <person name="Binder M."/>
            <person name="Bloem J."/>
            <person name="Labutti K."/>
            <person name="Salamov A."/>
            <person name="Andreopoulos B."/>
            <person name="Baker S."/>
            <person name="Barry K."/>
            <person name="Bills G."/>
            <person name="Bluhm B."/>
            <person name="Cannon C."/>
            <person name="Castanera R."/>
            <person name="Culley D."/>
            <person name="Daum C."/>
            <person name="Ezra D."/>
            <person name="Gonzalez J."/>
            <person name="Henrissat B."/>
            <person name="Kuo A."/>
            <person name="Liang C."/>
            <person name="Lipzen A."/>
            <person name="Lutzoni F."/>
            <person name="Magnuson J."/>
            <person name="Mondo S."/>
            <person name="Nolan M."/>
            <person name="Ohm R."/>
            <person name="Pangilinan J."/>
            <person name="Park H.-J."/>
            <person name="Ramirez L."/>
            <person name="Alfaro M."/>
            <person name="Sun H."/>
            <person name="Tritt A."/>
            <person name="Yoshinaga Y."/>
            <person name="Zwiers L.-H."/>
            <person name="Turgeon B."/>
            <person name="Goodwin S."/>
            <person name="Spatafora J."/>
            <person name="Crous P."/>
            <person name="Grigoriev I."/>
        </authorList>
    </citation>
    <scope>NUCLEOTIDE SEQUENCE</scope>
    <source>
        <strain evidence="3">CBS 122368</strain>
    </source>
</reference>
<feature type="region of interest" description="Disordered" evidence="1">
    <location>
        <begin position="140"/>
        <end position="171"/>
    </location>
</feature>